<dbReference type="EMBL" id="CP146069">
    <property type="protein sequence ID" value="WWR46844.1"/>
    <property type="molecule type" value="Genomic_DNA"/>
</dbReference>
<gene>
    <name evidence="4" type="primary">flbT</name>
    <name evidence="4" type="ORF">RZ517_01280</name>
</gene>
<dbReference type="Pfam" id="PF07378">
    <property type="entry name" value="FlbT"/>
    <property type="match status" value="1"/>
</dbReference>
<name>A0ABZ2HKX9_9RHOB</name>
<dbReference type="InterPro" id="IPR009967">
    <property type="entry name" value="Flagellum_FlbT"/>
</dbReference>
<dbReference type="Proteomes" id="UP001364156">
    <property type="component" value="Chromosome"/>
</dbReference>
<sequence length="134" mass="14814">MTGLVLKLGPKERVLVNGAVVENGDRRSRLSILTPNANILRLKDAIHPDAATTPVRRVCYAVQLVLSGDSDAVETRLSLVRRIEELGQVFRDPESQTCLASATEALLEDQHYQCLKSLRMLLPRENQLLARGVA</sequence>
<dbReference type="RefSeq" id="WP_338549689.1">
    <property type="nucleotide sequence ID" value="NZ_CP146069.1"/>
</dbReference>
<keyword evidence="4" id="KW-0966">Cell projection</keyword>
<protein>
    <submittedName>
        <fullName evidence="4">Flagellar biosynthesis repressor FlbT</fullName>
    </submittedName>
</protein>
<keyword evidence="2" id="KW-1005">Bacterial flagellum biogenesis</keyword>
<evidence type="ECO:0000256" key="2">
    <source>
        <dbReference type="ARBA" id="ARBA00022795"/>
    </source>
</evidence>
<reference evidence="4 5" key="1">
    <citation type="submission" date="2023-10" db="EMBL/GenBank/DDBJ databases">
        <title>Roseovarius strain S88 nov., isolated from a marine algae.</title>
        <authorList>
            <person name="Lee M.W."/>
            <person name="Lee J.K."/>
            <person name="Kim J.M."/>
            <person name="Choi D.G."/>
            <person name="Baek J.H."/>
            <person name="Bayburt H."/>
            <person name="Jung J.J."/>
            <person name="Han D.M."/>
            <person name="Jeon C.O."/>
        </authorList>
    </citation>
    <scope>NUCLEOTIDE SEQUENCE [LARGE SCALE GENOMIC DNA]</scope>
    <source>
        <strain evidence="4 5">S88</strain>
    </source>
</reference>
<evidence type="ECO:0000313" key="4">
    <source>
        <dbReference type="EMBL" id="WWR46844.1"/>
    </source>
</evidence>
<organism evidence="4 5">
    <name type="scientific">Roseovarius phycicola</name>
    <dbReference type="NCBI Taxonomy" id="3080976"/>
    <lineage>
        <taxon>Bacteria</taxon>
        <taxon>Pseudomonadati</taxon>
        <taxon>Pseudomonadota</taxon>
        <taxon>Alphaproteobacteria</taxon>
        <taxon>Rhodobacterales</taxon>
        <taxon>Roseobacteraceae</taxon>
        <taxon>Roseovarius</taxon>
    </lineage>
</organism>
<keyword evidence="1" id="KW-0678">Repressor</keyword>
<keyword evidence="3" id="KW-0694">RNA-binding</keyword>
<dbReference type="NCBIfam" id="NF001995">
    <property type="entry name" value="PRK00794.1-1"/>
    <property type="match status" value="1"/>
</dbReference>
<evidence type="ECO:0000313" key="5">
    <source>
        <dbReference type="Proteomes" id="UP001364156"/>
    </source>
</evidence>
<keyword evidence="4" id="KW-0969">Cilium</keyword>
<accession>A0ABZ2HKX9</accession>
<keyword evidence="4" id="KW-0282">Flagellum</keyword>
<keyword evidence="5" id="KW-1185">Reference proteome</keyword>
<proteinExistence type="predicted"/>
<evidence type="ECO:0000256" key="1">
    <source>
        <dbReference type="ARBA" id="ARBA00022491"/>
    </source>
</evidence>
<evidence type="ECO:0000256" key="3">
    <source>
        <dbReference type="ARBA" id="ARBA00022884"/>
    </source>
</evidence>